<dbReference type="Gene3D" id="3.40.50.12090">
    <property type="match status" value="2"/>
</dbReference>
<feature type="signal peptide" evidence="1">
    <location>
        <begin position="1"/>
        <end position="30"/>
    </location>
</feature>
<dbReference type="PANTHER" id="PTHR30032:SF8">
    <property type="entry name" value="GERMINATION-SPECIFIC N-ACETYLMURAMOYL-L-ALANINE AMIDASE"/>
    <property type="match status" value="1"/>
</dbReference>
<dbReference type="EMBL" id="JBGFFE010000020">
    <property type="protein sequence ID" value="MEY8764373.1"/>
    <property type="molecule type" value="Genomic_DNA"/>
</dbReference>
<dbReference type="InterPro" id="IPR051922">
    <property type="entry name" value="Bact_Sporulation_Assoc"/>
</dbReference>
<keyword evidence="3" id="KW-1185">Reference proteome</keyword>
<reference evidence="2 3" key="1">
    <citation type="submission" date="2024-08" db="EMBL/GenBank/DDBJ databases">
        <title>Clostridium lapicellarii sp. nov., and Clostridium renhuaiense sp. nov., two species isolated from the mud in a fermentation cellar used for producing sauce-flavour Chinese liquors.</title>
        <authorList>
            <person name="Yang F."/>
            <person name="Wang H."/>
            <person name="Chen L.Q."/>
            <person name="Zhou N."/>
            <person name="Lu J.J."/>
            <person name="Pu X.X."/>
            <person name="Wan B."/>
            <person name="Wang L."/>
            <person name="Liu S.J."/>
        </authorList>
    </citation>
    <scope>NUCLEOTIDE SEQUENCE [LARGE SCALE GENOMIC DNA]</scope>
    <source>
        <strain evidence="2 3">MT-113</strain>
    </source>
</reference>
<dbReference type="Proteomes" id="UP001565220">
    <property type="component" value="Unassembled WGS sequence"/>
</dbReference>
<accession>A0ABV4DZR6</accession>
<evidence type="ECO:0000256" key="1">
    <source>
        <dbReference type="SAM" id="SignalP"/>
    </source>
</evidence>
<evidence type="ECO:0000313" key="2">
    <source>
        <dbReference type="EMBL" id="MEY8764373.1"/>
    </source>
</evidence>
<protein>
    <submittedName>
        <fullName evidence="2">Cell wall-binding repeat-containing protein</fullName>
    </submittedName>
</protein>
<proteinExistence type="predicted"/>
<sequence>MQKNSKKVLSACSVATLLVAGTTLPSTVKADSSSQVTRIGGQNRYETAAKVADSGWSSSNYAIVANGEGYADALCATPLAKAKDAPILLTTGDSLNENALKELNDLKVQHVIVIGGTKVVPENVESEIKSKVSTVQDVQRLGGQDRYETSVKIADALGTNPTKAVVASGEGYADALSAGPAAAINGIPILLTRQNSLPDAESNYLKTNSDITATYVIGGTMSVSDSVASSLPSSERLGGTDRYATNAAVLNKFKSDFNFNNVYAALGDGPVGNEFADALTGGALAAKNKNPLVITGYELSSSTEGFLKDNVPKNSTLTVLGGTLNISDSLADTITDAFGKASTGGGGGGSTETNLASTIQNNDSYKDVVNSINNSDYFKILKSGDAGYDDSVVTVQMKKDNISTPGGISTDAGTRYKNEDGSWKEQQIRDDINKIQSKLDIINEKNILINSVHLDDFLAGLGSRYIDDAGKLDADAIVDEVKTKGAGYAYRDFRSNVIDKIKYYFDNNKSAPSSLELKVLGSKVNNIKKGNITLFDSSLPAEQAATDLVSKVLLPDGNYDLTGTYTVNISGNSYVNVTIKK</sequence>
<gene>
    <name evidence="2" type="ORF">AB8S09_12105</name>
</gene>
<organism evidence="2 3">
    <name type="scientific">Clostridium lapidicellarium</name>
    <dbReference type="NCBI Taxonomy" id="3240931"/>
    <lineage>
        <taxon>Bacteria</taxon>
        <taxon>Bacillati</taxon>
        <taxon>Bacillota</taxon>
        <taxon>Clostridia</taxon>
        <taxon>Eubacteriales</taxon>
        <taxon>Clostridiaceae</taxon>
        <taxon>Clostridium</taxon>
    </lineage>
</organism>
<comment type="caution">
    <text evidence="2">The sequence shown here is derived from an EMBL/GenBank/DDBJ whole genome shotgun (WGS) entry which is preliminary data.</text>
</comment>
<feature type="chain" id="PRO_5047105106" evidence="1">
    <location>
        <begin position="31"/>
        <end position="581"/>
    </location>
</feature>
<evidence type="ECO:0000313" key="3">
    <source>
        <dbReference type="Proteomes" id="UP001565220"/>
    </source>
</evidence>
<dbReference type="RefSeq" id="WP_369869226.1">
    <property type="nucleotide sequence ID" value="NZ_JBGFFE010000020.1"/>
</dbReference>
<dbReference type="PANTHER" id="PTHR30032">
    <property type="entry name" value="N-ACETYLMURAMOYL-L-ALANINE AMIDASE-RELATED"/>
    <property type="match status" value="1"/>
</dbReference>
<dbReference type="Pfam" id="PF04122">
    <property type="entry name" value="CW_binding_2"/>
    <property type="match status" value="3"/>
</dbReference>
<dbReference type="InterPro" id="IPR007253">
    <property type="entry name" value="Cell_wall-bd_2"/>
</dbReference>
<keyword evidence="1" id="KW-0732">Signal</keyword>
<name>A0ABV4DZR6_9CLOT</name>